<feature type="active site" evidence="10">
    <location>
        <position position="242"/>
    </location>
</feature>
<dbReference type="RefSeq" id="WP_060535609.1">
    <property type="nucleotide sequence ID" value="NZ_CP013023.1"/>
</dbReference>
<evidence type="ECO:0000313" key="13">
    <source>
        <dbReference type="EMBL" id="ANF97505.1"/>
    </source>
</evidence>
<feature type="domain" description="Tyr recombinase" evidence="11">
    <location>
        <begin position="106"/>
        <end position="290"/>
    </location>
</feature>
<dbReference type="Gene3D" id="1.10.150.130">
    <property type="match status" value="1"/>
</dbReference>
<feature type="domain" description="Core-binding (CB)" evidence="12">
    <location>
        <begin position="1"/>
        <end position="85"/>
    </location>
</feature>
<dbReference type="OrthoDB" id="9801717at2"/>
<dbReference type="InterPro" id="IPR010998">
    <property type="entry name" value="Integrase_recombinase_N"/>
</dbReference>
<feature type="active site" evidence="10">
    <location>
        <position position="146"/>
    </location>
</feature>
<evidence type="ECO:0000256" key="3">
    <source>
        <dbReference type="ARBA" id="ARBA00022490"/>
    </source>
</evidence>
<evidence type="ECO:0000256" key="8">
    <source>
        <dbReference type="ARBA" id="ARBA00023172"/>
    </source>
</evidence>
<dbReference type="Gene3D" id="1.10.443.10">
    <property type="entry name" value="Intergrase catalytic core"/>
    <property type="match status" value="1"/>
</dbReference>
<dbReference type="CDD" id="cd00798">
    <property type="entry name" value="INT_XerDC_C"/>
    <property type="match status" value="1"/>
</dbReference>
<evidence type="ECO:0000256" key="9">
    <source>
        <dbReference type="ARBA" id="ARBA00023306"/>
    </source>
</evidence>
<evidence type="ECO:0000256" key="2">
    <source>
        <dbReference type="ARBA" id="ARBA00010450"/>
    </source>
</evidence>
<dbReference type="GO" id="GO:0003677">
    <property type="term" value="F:DNA binding"/>
    <property type="evidence" value="ECO:0007669"/>
    <property type="project" value="UniProtKB-UniRule"/>
</dbReference>
<keyword evidence="7 10" id="KW-0238">DNA-binding</keyword>
<dbReference type="InterPro" id="IPR013762">
    <property type="entry name" value="Integrase-like_cat_sf"/>
</dbReference>
<comment type="similarity">
    <text evidence="10">Belongs to the 'phage' integrase family. XerC subfamily.</text>
</comment>
<dbReference type="KEGG" id="pbv:AR543_16815"/>
<keyword evidence="9 10" id="KW-0131">Cell cycle</keyword>
<dbReference type="GO" id="GO:0007059">
    <property type="term" value="P:chromosome segregation"/>
    <property type="evidence" value="ECO:0007669"/>
    <property type="project" value="UniProtKB-UniRule"/>
</dbReference>
<dbReference type="GO" id="GO:0009037">
    <property type="term" value="F:tyrosine-based site-specific recombinase activity"/>
    <property type="evidence" value="ECO:0007669"/>
    <property type="project" value="UniProtKB-UniRule"/>
</dbReference>
<gene>
    <name evidence="10" type="primary">xerC</name>
    <name evidence="13" type="ORF">AR543_16815</name>
</gene>
<dbReference type="NCBIfam" id="NF001399">
    <property type="entry name" value="PRK00283.1"/>
    <property type="match status" value="1"/>
</dbReference>
<dbReference type="InterPro" id="IPR023009">
    <property type="entry name" value="Tyrosine_recombinase_XerC/XerD"/>
</dbReference>
<evidence type="ECO:0000259" key="12">
    <source>
        <dbReference type="PROSITE" id="PS51900"/>
    </source>
</evidence>
<accession>A0A172ZIP0</accession>
<feature type="active site" evidence="10">
    <location>
        <position position="245"/>
    </location>
</feature>
<dbReference type="PANTHER" id="PTHR30349">
    <property type="entry name" value="PHAGE INTEGRASE-RELATED"/>
    <property type="match status" value="1"/>
</dbReference>
<dbReference type="InterPro" id="IPR044068">
    <property type="entry name" value="CB"/>
</dbReference>
<dbReference type="Pfam" id="PF02899">
    <property type="entry name" value="Phage_int_SAM_1"/>
    <property type="match status" value="1"/>
</dbReference>
<keyword evidence="5 10" id="KW-0159">Chromosome partition</keyword>
<evidence type="ECO:0000256" key="7">
    <source>
        <dbReference type="ARBA" id="ARBA00023125"/>
    </source>
</evidence>
<dbReference type="InterPro" id="IPR011010">
    <property type="entry name" value="DNA_brk_join_enz"/>
</dbReference>
<name>A0A172ZIP0_9BACL</name>
<dbReference type="GO" id="GO:0006313">
    <property type="term" value="P:DNA transposition"/>
    <property type="evidence" value="ECO:0007669"/>
    <property type="project" value="UniProtKB-UniRule"/>
</dbReference>
<keyword evidence="6 10" id="KW-0229">DNA integration</keyword>
<keyword evidence="4 10" id="KW-0132">Cell division</keyword>
<keyword evidence="3 10" id="KW-0963">Cytoplasm</keyword>
<reference evidence="13 14" key="2">
    <citation type="journal article" date="2016" name="Int. J. Syst. Evol. Microbiol.">
        <title>Paenibacillus bovis sp. nov., isolated from raw yak (Bos grunniens) milk.</title>
        <authorList>
            <person name="Gao C."/>
            <person name="Han J."/>
            <person name="Liu Z."/>
            <person name="Xu X."/>
            <person name="Hang F."/>
            <person name="Wu Z."/>
        </authorList>
    </citation>
    <scope>NUCLEOTIDE SEQUENCE [LARGE SCALE GENOMIC DNA]</scope>
    <source>
        <strain evidence="13 14">BD3526</strain>
    </source>
</reference>
<evidence type="ECO:0000256" key="1">
    <source>
        <dbReference type="ARBA" id="ARBA00004496"/>
    </source>
</evidence>
<dbReference type="Pfam" id="PF00589">
    <property type="entry name" value="Phage_integrase"/>
    <property type="match status" value="1"/>
</dbReference>
<comment type="subcellular location">
    <subcellularLocation>
        <location evidence="1 10">Cytoplasm</location>
    </subcellularLocation>
</comment>
<comment type="function">
    <text evidence="10">Site-specific tyrosine recombinase, which acts by catalyzing the cutting and rejoining of the recombining DNA molecules. The XerC-XerD complex is essential to convert dimers of the bacterial chromosome into monomers to permit their segregation at cell division. It also contributes to the segregational stability of plasmids.</text>
</comment>
<organism evidence="13 14">
    <name type="scientific">Paenibacillus bovis</name>
    <dbReference type="NCBI Taxonomy" id="1616788"/>
    <lineage>
        <taxon>Bacteria</taxon>
        <taxon>Bacillati</taxon>
        <taxon>Bacillota</taxon>
        <taxon>Bacilli</taxon>
        <taxon>Bacillales</taxon>
        <taxon>Paenibacillaceae</taxon>
        <taxon>Paenibacillus</taxon>
    </lineage>
</organism>
<dbReference type="InterPro" id="IPR002104">
    <property type="entry name" value="Integrase_catalytic"/>
</dbReference>
<dbReference type="NCBIfam" id="NF040815">
    <property type="entry name" value="recomb_XerA_Arch"/>
    <property type="match status" value="1"/>
</dbReference>
<evidence type="ECO:0000259" key="11">
    <source>
        <dbReference type="PROSITE" id="PS51898"/>
    </source>
</evidence>
<dbReference type="NCBIfam" id="TIGR02225">
    <property type="entry name" value="recomb_XerD"/>
    <property type="match status" value="1"/>
</dbReference>
<sequence>MSDYLERFIRYLTEEKGLSRNTLESYQRDLNQFLEFAGQRQLTEPDQIRKTHIALFLGEMRQIGRASSTITRMTVSLRSFCQYLVREGIIQQDPSIHMEAPKAEKRLPHVMTVEEMERLLDAPEAYTSQGRRDRAMLELLYATGIRVSELISVNVEDVRLDLRFLRCASSSGKERIIPITGVTVKRVGEYIEEGRPQLIRNHPEEQALFVNQLGTRLTRQGFWKIIKKYAREAGIETDITPHTLRHSFAAHLLENGADLRSVQEMLGHADISTTQIYTQVSRKNMKDVYEAHHPRANAT</sequence>
<dbReference type="PROSITE" id="PS51900">
    <property type="entry name" value="CB"/>
    <property type="match status" value="1"/>
</dbReference>
<evidence type="ECO:0000256" key="5">
    <source>
        <dbReference type="ARBA" id="ARBA00022829"/>
    </source>
</evidence>
<protein>
    <recommendedName>
        <fullName evidence="10">Tyrosine recombinase XerC</fullName>
    </recommendedName>
</protein>
<dbReference type="InterPro" id="IPR050090">
    <property type="entry name" value="Tyrosine_recombinase_XerCD"/>
</dbReference>
<keyword evidence="8 10" id="KW-0233">DNA recombination</keyword>
<comment type="similarity">
    <text evidence="2">Belongs to the 'phage' integrase family. XerD subfamily.</text>
</comment>
<dbReference type="InterPro" id="IPR011932">
    <property type="entry name" value="Recomb_XerD"/>
</dbReference>
<dbReference type="GO" id="GO:0005737">
    <property type="term" value="C:cytoplasm"/>
    <property type="evidence" value="ECO:0007669"/>
    <property type="project" value="UniProtKB-SubCell"/>
</dbReference>
<dbReference type="Proteomes" id="UP000078148">
    <property type="component" value="Chromosome"/>
</dbReference>
<dbReference type="PROSITE" id="PS51898">
    <property type="entry name" value="TYR_RECOMBINASE"/>
    <property type="match status" value="1"/>
</dbReference>
<reference evidence="14" key="1">
    <citation type="submission" date="2015-10" db="EMBL/GenBank/DDBJ databases">
        <title>Genome of Paenibacillus bovis sp. nov.</title>
        <authorList>
            <person name="Wu Z."/>
            <person name="Gao C."/>
            <person name="Liu Z."/>
            <person name="Zheng H."/>
        </authorList>
    </citation>
    <scope>NUCLEOTIDE SEQUENCE [LARGE SCALE GENOMIC DNA]</scope>
    <source>
        <strain evidence="14">BD3526</strain>
    </source>
</reference>
<comment type="subunit">
    <text evidence="10">Forms a cyclic heterotetrameric complex composed of two molecules of XerC and two molecules of XerD.</text>
</comment>
<comment type="caution">
    <text evidence="10">Lacks conserved residue(s) required for the propagation of feature annotation.</text>
</comment>
<dbReference type="GO" id="GO:0051301">
    <property type="term" value="P:cell division"/>
    <property type="evidence" value="ECO:0007669"/>
    <property type="project" value="UniProtKB-KW"/>
</dbReference>
<dbReference type="HAMAP" id="MF_01808">
    <property type="entry name" value="Recomb_XerC_XerD"/>
    <property type="match status" value="1"/>
</dbReference>
<dbReference type="SUPFAM" id="SSF56349">
    <property type="entry name" value="DNA breaking-rejoining enzymes"/>
    <property type="match status" value="1"/>
</dbReference>
<evidence type="ECO:0000256" key="4">
    <source>
        <dbReference type="ARBA" id="ARBA00022618"/>
    </source>
</evidence>
<dbReference type="InterPro" id="IPR004107">
    <property type="entry name" value="Integrase_SAM-like_N"/>
</dbReference>
<keyword evidence="14" id="KW-1185">Reference proteome</keyword>
<dbReference type="PANTHER" id="PTHR30349:SF81">
    <property type="entry name" value="TYROSINE RECOMBINASE XERC"/>
    <property type="match status" value="1"/>
</dbReference>
<feature type="active site" evidence="10">
    <location>
        <position position="268"/>
    </location>
</feature>
<evidence type="ECO:0000313" key="14">
    <source>
        <dbReference type="Proteomes" id="UP000078148"/>
    </source>
</evidence>
<evidence type="ECO:0000256" key="10">
    <source>
        <dbReference type="HAMAP-Rule" id="MF_01808"/>
    </source>
</evidence>
<dbReference type="EMBL" id="CP013023">
    <property type="protein sequence ID" value="ANF97505.1"/>
    <property type="molecule type" value="Genomic_DNA"/>
</dbReference>
<dbReference type="STRING" id="1616788.AR543_16815"/>
<feature type="active site" description="O-(3'-phospho-DNA)-tyrosine intermediate" evidence="10">
    <location>
        <position position="277"/>
    </location>
</feature>
<proteinExistence type="inferred from homology"/>
<evidence type="ECO:0000256" key="6">
    <source>
        <dbReference type="ARBA" id="ARBA00022908"/>
    </source>
</evidence>
<dbReference type="AlphaFoldDB" id="A0A172ZIP0"/>